<evidence type="ECO:0000259" key="3">
    <source>
        <dbReference type="SMART" id="SM01007"/>
    </source>
</evidence>
<feature type="region of interest" description="Disordered" evidence="2">
    <location>
        <begin position="696"/>
        <end position="780"/>
    </location>
</feature>
<dbReference type="PANTHER" id="PTHR10672">
    <property type="entry name" value="ADDUCIN"/>
    <property type="match status" value="1"/>
</dbReference>
<dbReference type="InterPro" id="IPR001303">
    <property type="entry name" value="Aldolase_II/adducin_N"/>
</dbReference>
<reference evidence="4" key="1">
    <citation type="submission" date="2024-06" db="EMBL/GenBank/DDBJ databases">
        <authorList>
            <person name="Liu X."/>
            <person name="Lenzi L."/>
            <person name="Haldenby T S."/>
            <person name="Uol C."/>
        </authorList>
    </citation>
    <scope>NUCLEOTIDE SEQUENCE</scope>
</reference>
<dbReference type="Pfam" id="PF00596">
    <property type="entry name" value="Aldolase_II"/>
    <property type="match status" value="1"/>
</dbReference>
<evidence type="ECO:0000313" key="5">
    <source>
        <dbReference type="Proteomes" id="UP001497525"/>
    </source>
</evidence>
<protein>
    <recommendedName>
        <fullName evidence="3">Class II aldolase/adducin N-terminal domain-containing protein</fullName>
    </recommendedName>
</protein>
<dbReference type="GO" id="GO:0014069">
    <property type="term" value="C:postsynaptic density"/>
    <property type="evidence" value="ECO:0007669"/>
    <property type="project" value="TreeGrafter"/>
</dbReference>
<feature type="compositionally biased region" description="Basic residues" evidence="2">
    <location>
        <begin position="759"/>
        <end position="780"/>
    </location>
</feature>
<proteinExistence type="inferred from homology"/>
<dbReference type="SUPFAM" id="SSF53639">
    <property type="entry name" value="AraD/HMP-PK domain-like"/>
    <property type="match status" value="1"/>
</dbReference>
<feature type="compositionally biased region" description="Low complexity" evidence="2">
    <location>
        <begin position="697"/>
        <end position="709"/>
    </location>
</feature>
<dbReference type="AlphaFoldDB" id="A0AAV2TBG2"/>
<dbReference type="GO" id="GO:0005856">
    <property type="term" value="C:cytoskeleton"/>
    <property type="evidence" value="ECO:0007669"/>
    <property type="project" value="TreeGrafter"/>
</dbReference>
<evidence type="ECO:0000256" key="1">
    <source>
        <dbReference type="ARBA" id="ARBA00006274"/>
    </source>
</evidence>
<dbReference type="Gene3D" id="3.40.225.10">
    <property type="entry name" value="Class II aldolase/adducin N-terminal domain"/>
    <property type="match status" value="1"/>
</dbReference>
<feature type="compositionally biased region" description="Basic and acidic residues" evidence="2">
    <location>
        <begin position="741"/>
        <end position="758"/>
    </location>
</feature>
<accession>A0AAV2TBG2</accession>
<evidence type="ECO:0000256" key="2">
    <source>
        <dbReference type="SAM" id="MobiDB-lite"/>
    </source>
</evidence>
<evidence type="ECO:0000313" key="4">
    <source>
        <dbReference type="EMBL" id="CAL5133459.1"/>
    </source>
</evidence>
<feature type="domain" description="Class II aldolase/adducin N-terminal" evidence="3">
    <location>
        <begin position="130"/>
        <end position="331"/>
    </location>
</feature>
<dbReference type="EMBL" id="CAXLJL010000156">
    <property type="protein sequence ID" value="CAL5133459.1"/>
    <property type="molecule type" value="Genomic_DNA"/>
</dbReference>
<dbReference type="InterPro" id="IPR051017">
    <property type="entry name" value="Aldolase-II_Adducin_sf"/>
</dbReference>
<name>A0AAV2TBG2_CALDB</name>
<dbReference type="GO" id="GO:0005886">
    <property type="term" value="C:plasma membrane"/>
    <property type="evidence" value="ECO:0007669"/>
    <property type="project" value="UniProtKB-SubCell"/>
</dbReference>
<organism evidence="4 5">
    <name type="scientific">Calicophoron daubneyi</name>
    <name type="common">Rumen fluke</name>
    <name type="synonym">Paramphistomum daubneyi</name>
    <dbReference type="NCBI Taxonomy" id="300641"/>
    <lineage>
        <taxon>Eukaryota</taxon>
        <taxon>Metazoa</taxon>
        <taxon>Spiralia</taxon>
        <taxon>Lophotrochozoa</taxon>
        <taxon>Platyhelminthes</taxon>
        <taxon>Trematoda</taxon>
        <taxon>Digenea</taxon>
        <taxon>Plagiorchiida</taxon>
        <taxon>Pronocephalata</taxon>
        <taxon>Paramphistomoidea</taxon>
        <taxon>Paramphistomidae</taxon>
        <taxon>Calicophoron</taxon>
    </lineage>
</organism>
<dbReference type="Proteomes" id="UP001497525">
    <property type="component" value="Unassembled WGS sequence"/>
</dbReference>
<dbReference type="GO" id="GO:0051015">
    <property type="term" value="F:actin filament binding"/>
    <property type="evidence" value="ECO:0007669"/>
    <property type="project" value="TreeGrafter"/>
</dbReference>
<dbReference type="SMART" id="SM01007">
    <property type="entry name" value="Aldolase_II"/>
    <property type="match status" value="1"/>
</dbReference>
<dbReference type="PANTHER" id="PTHR10672:SF3">
    <property type="entry name" value="PROTEIN HU-LI TAI SHAO"/>
    <property type="match status" value="1"/>
</dbReference>
<gene>
    <name evidence="4" type="ORF">CDAUBV1_LOCUS6693</name>
</gene>
<sequence>MAVTMTNGPSQEKFISGVDVHDPDYIRQLLRPPAIKEDVKLMQERSRVSLILRSPFFKRELEKIVASQMKDGCLNANVAALKQILDYLTPHTKLGSSTFTKNATMPVVPINDVRGPPPSTYRKGERLVRCKVASVYRLVDIFGWNRGINNHITAKVSREASEYLINPLGLLYHELTASSLVKVDLAGTILDPGSTRLGIDRQGWMLHAAVHEARPDVRCVVHLNTPATVAISCSKTGLLPISQEAMILGEVAVYDPSTIVSGPRETDDDPAQRKERHEAMERAAIGDLLRSKPSDCVVLVVRNNGMLVMGQSVEETWSTAFTAILACEAQLRVASISPDELVLPDENAQKAAHQVGRTPAAVQLRSGESVGSSGWRRGEMEFEAMMRRLDAAGYCTGHVYRLGQIRQSAGAGTTLQRPVGDVTDGAPAPAPMTPREAAAYVRKAASLGRGLRGIKDVEIPPATSSFATAYYEDEESRAAAAAEARAKTMSLSRTHWFNTPNAYSREEIEEVGTANPKKIAHWTEGTGESKRRTGGFAVSVDNPNQFAPQGVDPNEFLAQRKKVKDKYYKDSKNAGPKSKILEGIDIDEDEAVSAGASPKLMSPRGTLLRYDPANPPPIEPGHVVVVGAASKGIINRDQRYNAEIYQSIYSPNPFDRVTDDELERYRINVERKAKGLPSLEEEEAAARIEEARRAAEIARQAMEAAAQEVEAQKHKPSPAAAEMHAGETSQVGQSYTSGAEASHDDTEKETKKEEEGTEKKKKRRFKLPSFARKSKPKSKK</sequence>
<comment type="caution">
    <text evidence="4">The sequence shown here is derived from an EMBL/GenBank/DDBJ whole genome shotgun (WGS) entry which is preliminary data.</text>
</comment>
<comment type="similarity">
    <text evidence="1">Belongs to the aldolase class II family. Adducin subfamily.</text>
</comment>
<feature type="compositionally biased region" description="Polar residues" evidence="2">
    <location>
        <begin position="727"/>
        <end position="739"/>
    </location>
</feature>
<dbReference type="InterPro" id="IPR036409">
    <property type="entry name" value="Aldolase_II/adducin_N_sf"/>
</dbReference>